<proteinExistence type="predicted"/>
<dbReference type="EMBL" id="JAACJJ010000029">
    <property type="protein sequence ID" value="KAF5319563.1"/>
    <property type="molecule type" value="Genomic_DNA"/>
</dbReference>
<dbReference type="Proteomes" id="UP000567179">
    <property type="component" value="Unassembled WGS sequence"/>
</dbReference>
<accession>A0A8H5BAJ1</accession>
<dbReference type="AlphaFoldDB" id="A0A8H5BAJ1"/>
<protein>
    <submittedName>
        <fullName evidence="1">Uncharacterized protein</fullName>
    </submittedName>
</protein>
<name>A0A8H5BAJ1_9AGAR</name>
<evidence type="ECO:0000313" key="1">
    <source>
        <dbReference type="EMBL" id="KAF5319563.1"/>
    </source>
</evidence>
<gene>
    <name evidence="1" type="ORF">D9619_008419</name>
</gene>
<sequence>MDFMAKEPTQPFRSAGPTGEMGAAYAVLLAPESFTKLETDALCSGERGVLVVDGRRVYVVRCCARGPSLTALESSALRKLNTGEMAQQTGV</sequence>
<reference evidence="1 2" key="1">
    <citation type="journal article" date="2020" name="ISME J.">
        <title>Uncovering the hidden diversity of litter-decomposition mechanisms in mushroom-forming fungi.</title>
        <authorList>
            <person name="Floudas D."/>
            <person name="Bentzer J."/>
            <person name="Ahren D."/>
            <person name="Johansson T."/>
            <person name="Persson P."/>
            <person name="Tunlid A."/>
        </authorList>
    </citation>
    <scope>NUCLEOTIDE SEQUENCE [LARGE SCALE GENOMIC DNA]</scope>
    <source>
        <strain evidence="1 2">CBS 101986</strain>
    </source>
</reference>
<organism evidence="1 2">
    <name type="scientific">Psilocybe cf. subviscida</name>
    <dbReference type="NCBI Taxonomy" id="2480587"/>
    <lineage>
        <taxon>Eukaryota</taxon>
        <taxon>Fungi</taxon>
        <taxon>Dikarya</taxon>
        <taxon>Basidiomycota</taxon>
        <taxon>Agaricomycotina</taxon>
        <taxon>Agaricomycetes</taxon>
        <taxon>Agaricomycetidae</taxon>
        <taxon>Agaricales</taxon>
        <taxon>Agaricineae</taxon>
        <taxon>Strophariaceae</taxon>
        <taxon>Psilocybe</taxon>
    </lineage>
</organism>
<keyword evidence="2" id="KW-1185">Reference proteome</keyword>
<evidence type="ECO:0000313" key="2">
    <source>
        <dbReference type="Proteomes" id="UP000567179"/>
    </source>
</evidence>
<comment type="caution">
    <text evidence="1">The sequence shown here is derived from an EMBL/GenBank/DDBJ whole genome shotgun (WGS) entry which is preliminary data.</text>
</comment>